<proteinExistence type="predicted"/>
<feature type="domain" description="Glycosyltransferase 2-like" evidence="1">
    <location>
        <begin position="13"/>
        <end position="168"/>
    </location>
</feature>
<dbReference type="Gene3D" id="3.90.550.10">
    <property type="entry name" value="Spore Coat Polysaccharide Biosynthesis Protein SpsA, Chain A"/>
    <property type="match status" value="1"/>
</dbReference>
<keyword evidence="3" id="KW-0808">Transferase</keyword>
<comment type="caution">
    <text evidence="3">The sequence shown here is derived from an EMBL/GenBank/DDBJ whole genome shotgun (WGS) entry which is preliminary data.</text>
</comment>
<reference evidence="3 4" key="1">
    <citation type="journal article" date="2015" name="Genome Announc.">
        <title>Draft Genome of the Euendolithic (true boring) Cyanobacterium Mastigocoleus testarum strain BC008.</title>
        <authorList>
            <person name="Guida B.S."/>
            <person name="Garcia-Pichel F."/>
        </authorList>
    </citation>
    <scope>NUCLEOTIDE SEQUENCE [LARGE SCALE GENOMIC DNA]</scope>
    <source>
        <strain evidence="3 4">BC008</strain>
    </source>
</reference>
<dbReference type="Proteomes" id="UP000053372">
    <property type="component" value="Unassembled WGS sequence"/>
</dbReference>
<evidence type="ECO:0000313" key="4">
    <source>
        <dbReference type="Proteomes" id="UP000053372"/>
    </source>
</evidence>
<evidence type="ECO:0000313" key="2">
    <source>
        <dbReference type="EMBL" id="KST64909.1"/>
    </source>
</evidence>
<organism evidence="3 4">
    <name type="scientific">Mastigocoleus testarum BC008</name>
    <dbReference type="NCBI Taxonomy" id="371196"/>
    <lineage>
        <taxon>Bacteria</taxon>
        <taxon>Bacillati</taxon>
        <taxon>Cyanobacteriota</taxon>
        <taxon>Cyanophyceae</taxon>
        <taxon>Nostocales</taxon>
        <taxon>Hapalosiphonaceae</taxon>
        <taxon>Mastigocoleus</taxon>
    </lineage>
</organism>
<dbReference type="GO" id="GO:0016740">
    <property type="term" value="F:transferase activity"/>
    <property type="evidence" value="ECO:0007669"/>
    <property type="project" value="UniProtKB-KW"/>
</dbReference>
<dbReference type="EMBL" id="LMTZ01000116">
    <property type="protein sequence ID" value="KST64909.1"/>
    <property type="molecule type" value="Genomic_DNA"/>
</dbReference>
<dbReference type="AlphaFoldDB" id="A0A0V7ZRJ1"/>
<protein>
    <submittedName>
        <fullName evidence="3">Glycosyl transferase</fullName>
    </submittedName>
</protein>
<dbReference type="PANTHER" id="PTHR48090:SF7">
    <property type="entry name" value="RFBJ PROTEIN"/>
    <property type="match status" value="1"/>
</dbReference>
<sequence>MKTLCNSLDNILVIIPVLNEEATIAKVVKSLQSYGLKNIRVVDNGSTDRSITKAIAAGAQVVIETIPGYGSACWRGLQQLPPDIDWILFCDADGSDDLTQLPQFFARREKFDMIMGNRRATDAGRAAMTPVQNFGNWLATFLIGWGWGHWYHDLGPLRLISRSALDKIQMEDRGFGWTVEMQTRAVELRLQTCELPVDYRYRQGGKSKISGTLSGSIKAGIVILSTIGKLYLRRLQQGNWRYRINRSKKKFYHRSLVKLKRILLVHFSVN</sequence>
<keyword evidence="4" id="KW-1185">Reference proteome</keyword>
<accession>A0A0V7ZRJ1</accession>
<name>A0A0V7ZRJ1_9CYAN</name>
<dbReference type="InterPro" id="IPR001173">
    <property type="entry name" value="Glyco_trans_2-like"/>
</dbReference>
<dbReference type="SUPFAM" id="SSF53448">
    <property type="entry name" value="Nucleotide-diphospho-sugar transferases"/>
    <property type="match status" value="1"/>
</dbReference>
<dbReference type="OrthoDB" id="9811222at2"/>
<dbReference type="PANTHER" id="PTHR48090">
    <property type="entry name" value="UNDECAPRENYL-PHOSPHATE 4-DEOXY-4-FORMAMIDO-L-ARABINOSE TRANSFERASE-RELATED"/>
    <property type="match status" value="1"/>
</dbReference>
<dbReference type="Pfam" id="PF00535">
    <property type="entry name" value="Glycos_transf_2"/>
    <property type="match status" value="1"/>
</dbReference>
<evidence type="ECO:0000313" key="3">
    <source>
        <dbReference type="EMBL" id="KST67010.1"/>
    </source>
</evidence>
<gene>
    <name evidence="2" type="ORF">BC008_19050</name>
    <name evidence="3" type="ORF">BC008_27860</name>
</gene>
<dbReference type="EMBL" id="LMTZ01000091">
    <property type="protein sequence ID" value="KST67010.1"/>
    <property type="molecule type" value="Genomic_DNA"/>
</dbReference>
<dbReference type="RefSeq" id="WP_058183740.1">
    <property type="nucleotide sequence ID" value="NZ_LMTZ01000091.1"/>
</dbReference>
<dbReference type="CDD" id="cd04179">
    <property type="entry name" value="DPM_DPG-synthase_like"/>
    <property type="match status" value="1"/>
</dbReference>
<evidence type="ECO:0000259" key="1">
    <source>
        <dbReference type="Pfam" id="PF00535"/>
    </source>
</evidence>
<dbReference type="InterPro" id="IPR050256">
    <property type="entry name" value="Glycosyltransferase_2"/>
</dbReference>
<dbReference type="InterPro" id="IPR029044">
    <property type="entry name" value="Nucleotide-diphossugar_trans"/>
</dbReference>